<proteinExistence type="inferred from homology"/>
<keyword evidence="3" id="KW-1185">Reference proteome</keyword>
<dbReference type="InterPro" id="IPR001096">
    <property type="entry name" value="Peptidase_C13"/>
</dbReference>
<dbReference type="AlphaFoldDB" id="A0AAN8Y7C1"/>
<dbReference type="PANTHER" id="PTHR12000:SF34">
    <property type="entry name" value="PREPROLEGUMAIN-RELATED"/>
    <property type="match status" value="1"/>
</dbReference>
<sequence length="98" mass="11253">MVFYMEACDSGSMFEGLLDKDLNIYVTTASKANENSFATYCSPKHYEDTCLGDLFSVSRLENSDLQDRRVETLQKQFQRFQNAPEGSVRKSEAYRKLS</sequence>
<organism evidence="2 3">
    <name type="scientific">Solanum bulbocastanum</name>
    <name type="common">Wild potato</name>
    <dbReference type="NCBI Taxonomy" id="147425"/>
    <lineage>
        <taxon>Eukaryota</taxon>
        <taxon>Viridiplantae</taxon>
        <taxon>Streptophyta</taxon>
        <taxon>Embryophyta</taxon>
        <taxon>Tracheophyta</taxon>
        <taxon>Spermatophyta</taxon>
        <taxon>Magnoliopsida</taxon>
        <taxon>eudicotyledons</taxon>
        <taxon>Gunneridae</taxon>
        <taxon>Pentapetalae</taxon>
        <taxon>asterids</taxon>
        <taxon>lamiids</taxon>
        <taxon>Solanales</taxon>
        <taxon>Solanaceae</taxon>
        <taxon>Solanoideae</taxon>
        <taxon>Solaneae</taxon>
        <taxon>Solanum</taxon>
    </lineage>
</organism>
<dbReference type="GO" id="GO:0051603">
    <property type="term" value="P:proteolysis involved in protein catabolic process"/>
    <property type="evidence" value="ECO:0007669"/>
    <property type="project" value="TreeGrafter"/>
</dbReference>
<dbReference type="GO" id="GO:0006624">
    <property type="term" value="P:vacuolar protein processing"/>
    <property type="evidence" value="ECO:0007669"/>
    <property type="project" value="TreeGrafter"/>
</dbReference>
<dbReference type="Gene3D" id="3.40.50.1460">
    <property type="match status" value="1"/>
</dbReference>
<accession>A0AAN8Y7C1</accession>
<comment type="similarity">
    <text evidence="1">Belongs to the peptidase C13 family.</text>
</comment>
<name>A0AAN8Y7C1_SOLBU</name>
<dbReference type="GO" id="GO:0005773">
    <property type="term" value="C:vacuole"/>
    <property type="evidence" value="ECO:0007669"/>
    <property type="project" value="GOC"/>
</dbReference>
<evidence type="ECO:0000313" key="2">
    <source>
        <dbReference type="EMBL" id="KAK6782410.1"/>
    </source>
</evidence>
<evidence type="ECO:0000256" key="1">
    <source>
        <dbReference type="ARBA" id="ARBA00009941"/>
    </source>
</evidence>
<protein>
    <submittedName>
        <fullName evidence="2">Uncharacterized protein</fullName>
    </submittedName>
</protein>
<reference evidence="2 3" key="1">
    <citation type="submission" date="2024-02" db="EMBL/GenBank/DDBJ databases">
        <title>de novo genome assembly of Solanum bulbocastanum strain 11H21.</title>
        <authorList>
            <person name="Hosaka A.J."/>
        </authorList>
    </citation>
    <scope>NUCLEOTIDE SEQUENCE [LARGE SCALE GENOMIC DNA]</scope>
    <source>
        <tissue evidence="2">Young leaves</tissue>
    </source>
</reference>
<dbReference type="PANTHER" id="PTHR12000">
    <property type="entry name" value="HEMOGLOBINASE FAMILY MEMBER"/>
    <property type="match status" value="1"/>
</dbReference>
<dbReference type="Proteomes" id="UP001371456">
    <property type="component" value="Unassembled WGS sequence"/>
</dbReference>
<dbReference type="GO" id="GO:0004197">
    <property type="term" value="F:cysteine-type endopeptidase activity"/>
    <property type="evidence" value="ECO:0007669"/>
    <property type="project" value="TreeGrafter"/>
</dbReference>
<dbReference type="EMBL" id="JBANQN010000008">
    <property type="protein sequence ID" value="KAK6782410.1"/>
    <property type="molecule type" value="Genomic_DNA"/>
</dbReference>
<gene>
    <name evidence="2" type="ORF">RDI58_020206</name>
</gene>
<evidence type="ECO:0000313" key="3">
    <source>
        <dbReference type="Proteomes" id="UP001371456"/>
    </source>
</evidence>
<comment type="caution">
    <text evidence="2">The sequence shown here is derived from an EMBL/GenBank/DDBJ whole genome shotgun (WGS) entry which is preliminary data.</text>
</comment>
<dbReference type="Pfam" id="PF01650">
    <property type="entry name" value="Peptidase_C13"/>
    <property type="match status" value="1"/>
</dbReference>